<accession>A0A5J4TF86</accession>
<protein>
    <submittedName>
        <fullName evidence="1">Uncharacterized protein</fullName>
    </submittedName>
</protein>
<sequence length="192" mass="22526">MNGCKLISLGYVRHKLASYETFKEKVSLLKVKAALQIKQENPVSLEGLKREKRKKVQNQLEQHWKVKDPNYSVLERTKRFSNSNTDYAAQMKQQNPVNYHDNTVEKQILEAEKNIFAPEAQNMLRTESLIKLNQNKTLEGKITTLQKTLKRDFIKSNPLLQVDHTNLENLWLFDQYVSAIAIIFRIQRQQIQ</sequence>
<dbReference type="EMBL" id="SNRW01032746">
    <property type="protein sequence ID" value="KAA6356582.1"/>
    <property type="molecule type" value="Genomic_DNA"/>
</dbReference>
<organism evidence="1 2">
    <name type="scientific">Streblomastix strix</name>
    <dbReference type="NCBI Taxonomy" id="222440"/>
    <lineage>
        <taxon>Eukaryota</taxon>
        <taxon>Metamonada</taxon>
        <taxon>Preaxostyla</taxon>
        <taxon>Oxymonadida</taxon>
        <taxon>Streblomastigidae</taxon>
        <taxon>Streblomastix</taxon>
    </lineage>
</organism>
<name>A0A5J4TF86_9EUKA</name>
<proteinExistence type="predicted"/>
<reference evidence="1 2" key="1">
    <citation type="submission" date="2019-03" db="EMBL/GenBank/DDBJ databases">
        <title>Single cell metagenomics reveals metabolic interactions within the superorganism composed of flagellate Streblomastix strix and complex community of Bacteroidetes bacteria on its surface.</title>
        <authorList>
            <person name="Treitli S.C."/>
            <person name="Kolisko M."/>
            <person name="Husnik F."/>
            <person name="Keeling P."/>
            <person name="Hampl V."/>
        </authorList>
    </citation>
    <scope>NUCLEOTIDE SEQUENCE [LARGE SCALE GENOMIC DNA]</scope>
    <source>
        <strain evidence="1">ST1C</strain>
    </source>
</reference>
<dbReference type="AlphaFoldDB" id="A0A5J4TF86"/>
<dbReference type="Proteomes" id="UP000324800">
    <property type="component" value="Unassembled WGS sequence"/>
</dbReference>
<gene>
    <name evidence="1" type="ORF">EZS28_047891</name>
</gene>
<evidence type="ECO:0000313" key="2">
    <source>
        <dbReference type="Proteomes" id="UP000324800"/>
    </source>
</evidence>
<comment type="caution">
    <text evidence="1">The sequence shown here is derived from an EMBL/GenBank/DDBJ whole genome shotgun (WGS) entry which is preliminary data.</text>
</comment>
<evidence type="ECO:0000313" key="1">
    <source>
        <dbReference type="EMBL" id="KAA6356582.1"/>
    </source>
</evidence>